<evidence type="ECO:0000256" key="1">
    <source>
        <dbReference type="SAM" id="SignalP"/>
    </source>
</evidence>
<dbReference type="RefSeq" id="WP_006931158.1">
    <property type="nucleotide sequence ID" value="NZ_AAUW01000001.1"/>
</dbReference>
<dbReference type="GeneID" id="68844513"/>
<feature type="signal peptide" evidence="1">
    <location>
        <begin position="1"/>
        <end position="21"/>
    </location>
</feature>
<evidence type="ECO:0000313" key="4">
    <source>
        <dbReference type="Proteomes" id="UP000004848"/>
    </source>
</evidence>
<dbReference type="Pfam" id="PF07603">
    <property type="entry name" value="Lcl_C"/>
    <property type="match status" value="1"/>
</dbReference>
<accession>A0NLL4</accession>
<dbReference type="AlphaFoldDB" id="A0NLL4"/>
<comment type="caution">
    <text evidence="3">The sequence shown here is derived from an EMBL/GenBank/DDBJ whole genome shotgun (WGS) entry which is preliminary data.</text>
</comment>
<dbReference type="InterPro" id="IPR011460">
    <property type="entry name" value="Lcl_C"/>
</dbReference>
<dbReference type="Proteomes" id="UP000004848">
    <property type="component" value="Unassembled WGS sequence"/>
</dbReference>
<protein>
    <recommendedName>
        <fullName evidence="2">Lcl C-terminal domain-containing protein</fullName>
    </recommendedName>
</protein>
<dbReference type="OrthoDB" id="9793251at2"/>
<keyword evidence="1" id="KW-0732">Signal</keyword>
<proteinExistence type="predicted"/>
<name>A0NLL4_ROSAI</name>
<evidence type="ECO:0000259" key="2">
    <source>
        <dbReference type="Pfam" id="PF07603"/>
    </source>
</evidence>
<reference evidence="3 4" key="1">
    <citation type="submission" date="2006-05" db="EMBL/GenBank/DDBJ databases">
        <authorList>
            <person name="King G."/>
            <person name="Ferriera S."/>
            <person name="Johnson J."/>
            <person name="Kravitz S."/>
            <person name="Beeson K."/>
            <person name="Sutton G."/>
            <person name="Rogers Y.-H."/>
            <person name="Friedman R."/>
            <person name="Frazier M."/>
            <person name="Venter J.C."/>
        </authorList>
    </citation>
    <scope>NUCLEOTIDE SEQUENCE [LARGE SCALE GENOMIC DNA]</scope>
    <source>
        <strain evidence="4">ATCC 25650 / DSM 13394 / JCM 20685 / NBRC 16684 / NCIMB 2208 / IAM 12614 / B1</strain>
    </source>
</reference>
<gene>
    <name evidence="3" type="ORF">SIAM614_09033</name>
</gene>
<dbReference type="eggNOG" id="COG3209">
    <property type="taxonomic scope" value="Bacteria"/>
</dbReference>
<organism evidence="3 4">
    <name type="scientific">Roseibium aggregatum (strain ATCC 25650 / DSM 13394 / JCM 20685 / NBRC 16684 / NCIMB 2208 / IAM 12614 / B1)</name>
    <name type="common">Stappia aggregata</name>
    <dbReference type="NCBI Taxonomy" id="384765"/>
    <lineage>
        <taxon>Bacteria</taxon>
        <taxon>Pseudomonadati</taxon>
        <taxon>Pseudomonadota</taxon>
        <taxon>Alphaproteobacteria</taxon>
        <taxon>Hyphomicrobiales</taxon>
        <taxon>Stappiaceae</taxon>
        <taxon>Roseibium</taxon>
    </lineage>
</organism>
<sequence>MKFSTIPALILLLFLPINAHATCIEATGSGFAIKGDEATDVAHGLTWKRCAVGMTWDTLTNTCLGDPRGFTLDEALAYAEREGGGWRVPKGPELETLYAETCEGPKIDTNAFPNITASDFGEGATFWSSTEAMPGMFYFFEVTNGYFDMHSKGYHLSVLLVKGNLLGPTTN</sequence>
<evidence type="ECO:0000313" key="3">
    <source>
        <dbReference type="EMBL" id="EAV45959.1"/>
    </source>
</evidence>
<feature type="chain" id="PRO_5002627931" description="Lcl C-terminal domain-containing protein" evidence="1">
    <location>
        <begin position="22"/>
        <end position="171"/>
    </location>
</feature>
<feature type="domain" description="Lcl C-terminal" evidence="2">
    <location>
        <begin position="39"/>
        <end position="161"/>
    </location>
</feature>
<dbReference type="EMBL" id="AAUW01000001">
    <property type="protein sequence ID" value="EAV45959.1"/>
    <property type="molecule type" value="Genomic_DNA"/>
</dbReference>